<protein>
    <submittedName>
        <fullName evidence="2">Glycogen debranching enzyme</fullName>
    </submittedName>
</protein>
<keyword evidence="3" id="KW-1185">Reference proteome</keyword>
<dbReference type="InterPro" id="IPR012341">
    <property type="entry name" value="6hp_glycosidase-like_sf"/>
</dbReference>
<gene>
    <name evidence="2" type="ORF">F4560_003258</name>
</gene>
<dbReference type="Pfam" id="PF22422">
    <property type="entry name" value="MGH1-like_GH"/>
    <property type="match status" value="1"/>
</dbReference>
<dbReference type="AlphaFoldDB" id="A0A7W9HJS6"/>
<accession>A0A7W9HJS6</accession>
<evidence type="ECO:0000313" key="2">
    <source>
        <dbReference type="EMBL" id="MBB5803490.1"/>
    </source>
</evidence>
<organism evidence="2 3">
    <name type="scientific">Saccharothrix ecbatanensis</name>
    <dbReference type="NCBI Taxonomy" id="1105145"/>
    <lineage>
        <taxon>Bacteria</taxon>
        <taxon>Bacillati</taxon>
        <taxon>Actinomycetota</taxon>
        <taxon>Actinomycetes</taxon>
        <taxon>Pseudonocardiales</taxon>
        <taxon>Pseudonocardiaceae</taxon>
        <taxon>Saccharothrix</taxon>
    </lineage>
</organism>
<sequence length="545" mass="60737">MTGIHVTKPDVHVVTHTSGMHGVLAVVPTLRGERIETSVSGSSSMLTWSHDEGCIEATFESQDTIRLRGRGLGVRIEDGAAGLTSFTGAYLFRQPADGAAVFTSYESGRRYRVTTISGSANVTGAEGLGTADRWVEFHEADEWEVAIEEIKTGRRLYEPPCTFDECAHRVESEFVRYLEDIAPWRTGEFPGVARAAYVMWSATVAPAGELRRESMLMSKHWMDHVWSWDHCFNAIALLPAGNQPALEQFMLPFDFQDEVGALPDSVAHSVLLYNYVKPPIHGWCLSRLRDLSASPIPRDELLSIYDGLSRWTRFWLDHRRAPGRAVPYYEHGNDSGWDNSTIFDLDRVIEAPDLAAFLIVQLDVLAQCASELGFEDIWSAERDRMLAAVIEDHWTGDAFVARSAHSGRTSTATSLLNVMPVFIADRLPKAIADRLAAQAEQYLTEWGLATELVTSEHYESDGYWRGPIWAPSTALIEDGLRRAGYTRLADTINARFRRLCEASGFAENFDAITGRGLRDRAYTWTASVYLAFAADTVRRGQAATD</sequence>
<reference evidence="2 3" key="1">
    <citation type="submission" date="2020-08" db="EMBL/GenBank/DDBJ databases">
        <title>Sequencing the genomes of 1000 actinobacteria strains.</title>
        <authorList>
            <person name="Klenk H.-P."/>
        </authorList>
    </citation>
    <scope>NUCLEOTIDE SEQUENCE [LARGE SCALE GENOMIC DNA]</scope>
    <source>
        <strain evidence="2 3">DSM 45486</strain>
    </source>
</reference>
<proteinExistence type="predicted"/>
<comment type="caution">
    <text evidence="2">The sequence shown here is derived from an EMBL/GenBank/DDBJ whole genome shotgun (WGS) entry which is preliminary data.</text>
</comment>
<name>A0A7W9HJS6_9PSEU</name>
<dbReference type="SUPFAM" id="SSF48208">
    <property type="entry name" value="Six-hairpin glycosidases"/>
    <property type="match status" value="1"/>
</dbReference>
<evidence type="ECO:0000313" key="3">
    <source>
        <dbReference type="Proteomes" id="UP000552097"/>
    </source>
</evidence>
<dbReference type="InterPro" id="IPR054491">
    <property type="entry name" value="MGH1-like_GH"/>
</dbReference>
<dbReference type="InterPro" id="IPR008928">
    <property type="entry name" value="6-hairpin_glycosidase_sf"/>
</dbReference>
<dbReference type="RefSeq" id="WP_312869317.1">
    <property type="nucleotide sequence ID" value="NZ_JACHMO010000001.1"/>
</dbReference>
<dbReference type="Proteomes" id="UP000552097">
    <property type="component" value="Unassembled WGS sequence"/>
</dbReference>
<dbReference type="GO" id="GO:0005975">
    <property type="term" value="P:carbohydrate metabolic process"/>
    <property type="evidence" value="ECO:0007669"/>
    <property type="project" value="InterPro"/>
</dbReference>
<feature type="domain" description="Mannosylglycerate hydrolase MGH1-like glycoside hydrolase" evidence="1">
    <location>
        <begin position="223"/>
        <end position="525"/>
    </location>
</feature>
<dbReference type="EMBL" id="JACHMO010000001">
    <property type="protein sequence ID" value="MBB5803490.1"/>
    <property type="molecule type" value="Genomic_DNA"/>
</dbReference>
<dbReference type="Gene3D" id="1.50.10.10">
    <property type="match status" value="1"/>
</dbReference>
<evidence type="ECO:0000259" key="1">
    <source>
        <dbReference type="Pfam" id="PF22422"/>
    </source>
</evidence>